<protein>
    <submittedName>
        <fullName evidence="1">Uncharacterized protein</fullName>
    </submittedName>
</protein>
<keyword evidence="2" id="KW-1185">Reference proteome</keyword>
<sequence>MMNHKLVLMRPNIYGGPNKGESSSMAVDNWLVAPDLHLELLRRPSDPPIVCATHREEGEMENANDNTSLETQRWILMMETMKVSFWKSLFGDPYLRN</sequence>
<proteinExistence type="predicted"/>
<name>A0ACB7HZD1_MANES</name>
<dbReference type="EMBL" id="CM004389">
    <property type="protein sequence ID" value="KAG8657324.1"/>
    <property type="molecule type" value="Genomic_DNA"/>
</dbReference>
<organism evidence="1 2">
    <name type="scientific">Manihot esculenta</name>
    <name type="common">Cassava</name>
    <name type="synonym">Jatropha manihot</name>
    <dbReference type="NCBI Taxonomy" id="3983"/>
    <lineage>
        <taxon>Eukaryota</taxon>
        <taxon>Viridiplantae</taxon>
        <taxon>Streptophyta</taxon>
        <taxon>Embryophyta</taxon>
        <taxon>Tracheophyta</taxon>
        <taxon>Spermatophyta</taxon>
        <taxon>Magnoliopsida</taxon>
        <taxon>eudicotyledons</taxon>
        <taxon>Gunneridae</taxon>
        <taxon>Pentapetalae</taxon>
        <taxon>rosids</taxon>
        <taxon>fabids</taxon>
        <taxon>Malpighiales</taxon>
        <taxon>Euphorbiaceae</taxon>
        <taxon>Crotonoideae</taxon>
        <taxon>Manihoteae</taxon>
        <taxon>Manihot</taxon>
    </lineage>
</organism>
<comment type="caution">
    <text evidence="1">The sequence shown here is derived from an EMBL/GenBank/DDBJ whole genome shotgun (WGS) entry which is preliminary data.</text>
</comment>
<gene>
    <name evidence="1" type="ORF">MANES_03G063116v8</name>
</gene>
<accession>A0ACB7HZD1</accession>
<evidence type="ECO:0000313" key="2">
    <source>
        <dbReference type="Proteomes" id="UP000091857"/>
    </source>
</evidence>
<reference evidence="2" key="1">
    <citation type="journal article" date="2016" name="Nat. Biotechnol.">
        <title>Sequencing wild and cultivated cassava and related species reveals extensive interspecific hybridization and genetic diversity.</title>
        <authorList>
            <person name="Bredeson J.V."/>
            <person name="Lyons J.B."/>
            <person name="Prochnik S.E."/>
            <person name="Wu G.A."/>
            <person name="Ha C.M."/>
            <person name="Edsinger-Gonzales E."/>
            <person name="Grimwood J."/>
            <person name="Schmutz J."/>
            <person name="Rabbi I.Y."/>
            <person name="Egesi C."/>
            <person name="Nauluvula P."/>
            <person name="Lebot V."/>
            <person name="Ndunguru J."/>
            <person name="Mkamilo G."/>
            <person name="Bart R.S."/>
            <person name="Setter T.L."/>
            <person name="Gleadow R.M."/>
            <person name="Kulakow P."/>
            <person name="Ferguson M.E."/>
            <person name="Rounsley S."/>
            <person name="Rokhsar D.S."/>
        </authorList>
    </citation>
    <scope>NUCLEOTIDE SEQUENCE [LARGE SCALE GENOMIC DNA]</scope>
    <source>
        <strain evidence="2">cv. AM560-2</strain>
    </source>
</reference>
<dbReference type="Proteomes" id="UP000091857">
    <property type="component" value="Chromosome 3"/>
</dbReference>
<evidence type="ECO:0000313" key="1">
    <source>
        <dbReference type="EMBL" id="KAG8657324.1"/>
    </source>
</evidence>